<proteinExistence type="predicted"/>
<gene>
    <name evidence="1" type="ORF">DMX08_19135</name>
</gene>
<name>A0A9Q6IE14_9PSED</name>
<dbReference type="Proteomes" id="UP000248188">
    <property type="component" value="Unassembled WGS sequence"/>
</dbReference>
<sequence length="64" mass="6940">MNALAIKVGGVALVLLLLALAGWALTDSYNQGLLAKDKEWQARWNARDAGDKQAWALVFPCLTV</sequence>
<reference evidence="1 2" key="1">
    <citation type="submission" date="2018-06" db="EMBL/GenBank/DDBJ databases">
        <title>Pseudomonas diversity within urban Lake Michigan freshwaters.</title>
        <authorList>
            <person name="Batrich M."/>
            <person name="Hatzopoulos T."/>
            <person name="Putonti C."/>
        </authorList>
    </citation>
    <scope>NUCLEOTIDE SEQUENCE [LARGE SCALE GENOMIC DNA]</scope>
    <source>
        <strain evidence="1 2">MB-090624</strain>
    </source>
</reference>
<comment type="caution">
    <text evidence="1">The sequence shown here is derived from an EMBL/GenBank/DDBJ whole genome shotgun (WGS) entry which is preliminary data.</text>
</comment>
<organism evidence="1 2">
    <name type="scientific">Pseudomonas protegens</name>
    <dbReference type="NCBI Taxonomy" id="380021"/>
    <lineage>
        <taxon>Bacteria</taxon>
        <taxon>Pseudomonadati</taxon>
        <taxon>Pseudomonadota</taxon>
        <taxon>Gammaproteobacteria</taxon>
        <taxon>Pseudomonadales</taxon>
        <taxon>Pseudomonadaceae</taxon>
        <taxon>Pseudomonas</taxon>
    </lineage>
</organism>
<dbReference type="RefSeq" id="WP_110596589.1">
    <property type="nucleotide sequence ID" value="NZ_JAUTCK010000001.1"/>
</dbReference>
<dbReference type="EMBL" id="QJRN01000012">
    <property type="protein sequence ID" value="PYC33828.1"/>
    <property type="molecule type" value="Genomic_DNA"/>
</dbReference>
<evidence type="ECO:0000313" key="1">
    <source>
        <dbReference type="EMBL" id="PYC33828.1"/>
    </source>
</evidence>
<dbReference type="AlphaFoldDB" id="A0A9Q6IE14"/>
<evidence type="ECO:0000313" key="2">
    <source>
        <dbReference type="Proteomes" id="UP000248188"/>
    </source>
</evidence>
<accession>A0A9Q6IE14</accession>
<protein>
    <submittedName>
        <fullName evidence="1">Uncharacterized protein</fullName>
    </submittedName>
</protein>